<dbReference type="EMBL" id="CP104067">
    <property type="protein sequence ID" value="WAH41379.1"/>
    <property type="molecule type" value="Genomic_DNA"/>
</dbReference>
<dbReference type="SUPFAM" id="SSF51735">
    <property type="entry name" value="NAD(P)-binding Rossmann-fold domains"/>
    <property type="match status" value="1"/>
</dbReference>
<evidence type="ECO:0000313" key="4">
    <source>
        <dbReference type="EMBL" id="WAH41379.1"/>
    </source>
</evidence>
<organism evidence="4 5">
    <name type="scientific">Alicyclobacillus fastidiosus</name>
    <dbReference type="NCBI Taxonomy" id="392011"/>
    <lineage>
        <taxon>Bacteria</taxon>
        <taxon>Bacillati</taxon>
        <taxon>Bacillota</taxon>
        <taxon>Bacilli</taxon>
        <taxon>Bacillales</taxon>
        <taxon>Alicyclobacillaceae</taxon>
        <taxon>Alicyclobacillus</taxon>
    </lineage>
</organism>
<dbReference type="PANTHER" id="PTHR43818">
    <property type="entry name" value="BCDNA.GH03377"/>
    <property type="match status" value="1"/>
</dbReference>
<evidence type="ECO:0000313" key="5">
    <source>
        <dbReference type="Proteomes" id="UP001164761"/>
    </source>
</evidence>
<dbReference type="InterPro" id="IPR036291">
    <property type="entry name" value="NAD(P)-bd_dom_sf"/>
</dbReference>
<dbReference type="PANTHER" id="PTHR43818:SF11">
    <property type="entry name" value="BCDNA.GH03377"/>
    <property type="match status" value="1"/>
</dbReference>
<dbReference type="Gene3D" id="3.30.360.10">
    <property type="entry name" value="Dihydrodipicolinate Reductase, domain 2"/>
    <property type="match status" value="1"/>
</dbReference>
<evidence type="ECO:0000259" key="3">
    <source>
        <dbReference type="Pfam" id="PF22725"/>
    </source>
</evidence>
<protein>
    <submittedName>
        <fullName evidence="4">Gfo/Idh/MocA family oxidoreductase</fullName>
    </submittedName>
</protein>
<name>A0ABY6ZEV7_9BACL</name>
<dbReference type="InterPro" id="IPR000683">
    <property type="entry name" value="Gfo/Idh/MocA-like_OxRdtase_N"/>
</dbReference>
<feature type="domain" description="Gfo/Idh/MocA-like oxidoreductase N-terminal" evidence="2">
    <location>
        <begin position="4"/>
        <end position="120"/>
    </location>
</feature>
<reference evidence="4" key="1">
    <citation type="submission" date="2022-08" db="EMBL/GenBank/DDBJ databases">
        <title>Alicyclobacillus fastidiosus DSM 17978, complete genome.</title>
        <authorList>
            <person name="Wang Q."/>
            <person name="Cai R."/>
            <person name="Wang Z."/>
        </authorList>
    </citation>
    <scope>NUCLEOTIDE SEQUENCE</scope>
    <source>
        <strain evidence="4">DSM 17978</strain>
    </source>
</reference>
<evidence type="ECO:0000259" key="2">
    <source>
        <dbReference type="Pfam" id="PF01408"/>
    </source>
</evidence>
<dbReference type="Gene3D" id="3.40.50.720">
    <property type="entry name" value="NAD(P)-binding Rossmann-like Domain"/>
    <property type="match status" value="1"/>
</dbReference>
<gene>
    <name evidence="4" type="ORF">NZD89_24535</name>
</gene>
<dbReference type="SUPFAM" id="SSF55347">
    <property type="entry name" value="Glyceraldehyde-3-phosphate dehydrogenase-like, C-terminal domain"/>
    <property type="match status" value="1"/>
</dbReference>
<dbReference type="Pfam" id="PF01408">
    <property type="entry name" value="GFO_IDH_MocA"/>
    <property type="match status" value="1"/>
</dbReference>
<keyword evidence="1" id="KW-0560">Oxidoreductase</keyword>
<dbReference type="InterPro" id="IPR055170">
    <property type="entry name" value="GFO_IDH_MocA-like_dom"/>
</dbReference>
<accession>A0ABY6ZEV7</accession>
<dbReference type="InterPro" id="IPR050463">
    <property type="entry name" value="Gfo/Idh/MocA_oxidrdct_glycsds"/>
</dbReference>
<dbReference type="Proteomes" id="UP001164761">
    <property type="component" value="Chromosome"/>
</dbReference>
<proteinExistence type="predicted"/>
<dbReference type="Pfam" id="PF22725">
    <property type="entry name" value="GFO_IDH_MocA_C3"/>
    <property type="match status" value="1"/>
</dbReference>
<keyword evidence="5" id="KW-1185">Reference proteome</keyword>
<dbReference type="RefSeq" id="WP_268005291.1">
    <property type="nucleotide sequence ID" value="NZ_BSUT01000001.1"/>
</dbReference>
<evidence type="ECO:0000256" key="1">
    <source>
        <dbReference type="ARBA" id="ARBA00023002"/>
    </source>
</evidence>
<sequence>MKEVRVAFIGTGVISKQHMERYSKLPNVKVVAGCDLDKTRVEAWCQEWGVEHAYTDYREMLKREDIDAVDVCLHNNLHAPMAIEVMKAGKHCYCEKPMAGSYADARAMYEASKEFGKELSIHLDFMFFPQSRVARKMIEAGELGHVYHARSVGYRRKMRPGLDIPPPAFSTDFIRQKSAQHGALYDMGVYRISQMLYILGVPELERVSGSVYQEVPINPALPGANMMEVEEMGVGFAKYKDGLTLDIIETWAINMDDLGTSFVAGSQGGLRFTQDHGPSGSQPGLKFIGERDYKTFETNLEVANNAFFGQFADPTERFYTDDQAHWIAYLSGEMPERYDTAWLALQTMKVSEGIFLSSKLGREVTADEIESLSESSAFPL</sequence>
<feature type="domain" description="GFO/IDH/MocA-like oxidoreductase" evidence="3">
    <location>
        <begin position="133"/>
        <end position="270"/>
    </location>
</feature>